<dbReference type="SUPFAM" id="SSF143597">
    <property type="entry name" value="YojJ-like"/>
    <property type="match status" value="1"/>
</dbReference>
<dbReference type="KEGG" id="ddu:GF1_30350"/>
<dbReference type="AlphaFoldDB" id="A0A915U3J8"/>
<evidence type="ECO:0000313" key="3">
    <source>
        <dbReference type="Proteomes" id="UP001063350"/>
    </source>
</evidence>
<accession>A0A915U3J8</accession>
<dbReference type="Gene3D" id="3.40.1700.10">
    <property type="entry name" value="DNA integrity scanning protein, DisA, N-terminal domain"/>
    <property type="match status" value="1"/>
</dbReference>
<evidence type="ECO:0000259" key="1">
    <source>
        <dbReference type="PROSITE" id="PS51794"/>
    </source>
</evidence>
<feature type="domain" description="DAC" evidence="1">
    <location>
        <begin position="315"/>
        <end position="460"/>
    </location>
</feature>
<dbReference type="InterPro" id="IPR048552">
    <property type="entry name" value="DACND"/>
</dbReference>
<keyword evidence="2" id="KW-0238">DNA-binding</keyword>
<keyword evidence="3" id="KW-1185">Reference proteome</keyword>
<gene>
    <name evidence="2" type="ORF">GF1_30350</name>
</gene>
<reference evidence="2" key="1">
    <citation type="submission" date="2020-12" db="EMBL/GenBank/DDBJ databases">
        <title>Desulfobium dissulfuricans gen. nov., sp. nov., a novel mesophilic, sulfate-reducing bacterium isolated from a deep-sea hydrothermal vent.</title>
        <authorList>
            <person name="Hashimoto Y."/>
            <person name="Tame A."/>
            <person name="Sawayama S."/>
            <person name="Miyazaki J."/>
            <person name="Takai K."/>
            <person name="Nakagawa S."/>
        </authorList>
    </citation>
    <scope>NUCLEOTIDE SEQUENCE</scope>
    <source>
        <strain evidence="2">GF1</strain>
    </source>
</reference>
<dbReference type="Proteomes" id="UP001063350">
    <property type="component" value="Chromosome"/>
</dbReference>
<dbReference type="Pfam" id="PF21749">
    <property type="entry name" value="DACND"/>
    <property type="match status" value="1"/>
</dbReference>
<protein>
    <submittedName>
        <fullName evidence="2">DNA-binding protein</fullName>
    </submittedName>
</protein>
<dbReference type="RefSeq" id="WP_267927378.1">
    <property type="nucleotide sequence ID" value="NZ_AP024233.1"/>
</dbReference>
<organism evidence="2 3">
    <name type="scientific">Desulfolithobacter dissulfuricans</name>
    <dbReference type="NCBI Taxonomy" id="2795293"/>
    <lineage>
        <taxon>Bacteria</taxon>
        <taxon>Pseudomonadati</taxon>
        <taxon>Thermodesulfobacteriota</taxon>
        <taxon>Desulfobulbia</taxon>
        <taxon>Desulfobulbales</taxon>
        <taxon>Desulfobulbaceae</taxon>
        <taxon>Desulfolithobacter</taxon>
    </lineage>
</organism>
<name>A0A915U3J8_9BACT</name>
<dbReference type="EMBL" id="AP024233">
    <property type="protein sequence ID" value="BCO10659.1"/>
    <property type="molecule type" value="Genomic_DNA"/>
</dbReference>
<proteinExistence type="predicted"/>
<dbReference type="InterPro" id="IPR036888">
    <property type="entry name" value="DNA_integrity_DisA_N_sf"/>
</dbReference>
<evidence type="ECO:0000313" key="2">
    <source>
        <dbReference type="EMBL" id="BCO10659.1"/>
    </source>
</evidence>
<dbReference type="PROSITE" id="PS51794">
    <property type="entry name" value="DAC"/>
    <property type="match status" value="1"/>
</dbReference>
<dbReference type="GO" id="GO:0003677">
    <property type="term" value="F:DNA binding"/>
    <property type="evidence" value="ECO:0007669"/>
    <property type="project" value="UniProtKB-KW"/>
</dbReference>
<dbReference type="Pfam" id="PF02457">
    <property type="entry name" value="DAC"/>
    <property type="match status" value="1"/>
</dbReference>
<dbReference type="Pfam" id="PF21750">
    <property type="entry name" value="DACNH"/>
    <property type="match status" value="1"/>
</dbReference>
<dbReference type="InterPro" id="IPR048555">
    <property type="entry name" value="DACNH"/>
</dbReference>
<dbReference type="InterPro" id="IPR003390">
    <property type="entry name" value="DNA_integrity_scan_DisA_N"/>
</dbReference>
<sequence>MEHQQDETFIARCISETLDGLSDGMSHFSGPSRTAVIYCISKDSEMMICDPQNLLQEHKPKLNALFVQDDSWRATVPWEPDRTKFSQIHPLEDPELTGLISYGGRSSSVFYQMWFTEHHPDLCSTGPTQRWLEHAVWRFSHDMANDKELYTGISGAFLREYAVHAVHDHIVDEMNIHLGWDSQVRIYPVLDAVLGISRTREEGDWPVGELVIIDPQLLEKIRFVARFIKDEQPQLENFKHVRKLLLTVEGSDYKLVSDGKSILGICEDIMPRFFICADFRGRHGFLKINRDKICSFSEGHFSSTTHRAKLVQVEEALLESSLPPQARNNIFRIVTSLAHHAQQKKHGCTLVIDLNPDPVTISGQSLDPPLDLRQPHLLALSKALARVDGALHIGADQHLHGFACLLDGRTIPGEDRARGARYNSALRFTAEHNNIIVVVVSSDRPVSIIQDGVEISGICHWRPENRCIFATEPLNLWCSRY</sequence>